<keyword evidence="10 15" id="KW-0798">TonB box</keyword>
<dbReference type="AlphaFoldDB" id="A0A109XUZ1"/>
<keyword evidence="9" id="KW-0406">Ion transport</keyword>
<evidence type="ECO:0000256" key="6">
    <source>
        <dbReference type="ARBA" id="ARBA00022692"/>
    </source>
</evidence>
<evidence type="ECO:0000256" key="14">
    <source>
        <dbReference type="PROSITE-ProRule" id="PRU01360"/>
    </source>
</evidence>
<evidence type="ECO:0000256" key="12">
    <source>
        <dbReference type="ARBA" id="ARBA00023170"/>
    </source>
</evidence>
<dbReference type="Proteomes" id="UP000060602">
    <property type="component" value="Chromosome"/>
</dbReference>
<evidence type="ECO:0000256" key="8">
    <source>
        <dbReference type="ARBA" id="ARBA00023004"/>
    </source>
</evidence>
<evidence type="ECO:0000256" key="10">
    <source>
        <dbReference type="ARBA" id="ARBA00023077"/>
    </source>
</evidence>
<evidence type="ECO:0000313" key="18">
    <source>
        <dbReference type="EMBL" id="AMG34715.1"/>
    </source>
</evidence>
<dbReference type="NCBIfam" id="TIGR01783">
    <property type="entry name" value="TonB-siderophor"/>
    <property type="match status" value="1"/>
</dbReference>
<sequence>MSHRLVFPFPRSTVRVPLWLALGLPGVVLAQQAAPVMQLPGVTVRGAAIEESATGPVHGFVARRAATATKTDTAVLDTPQSLTVITQDRITLQGAQSVEQAAGYTAGVSTADSFGADNRSDWIKIRGAESTQYLDGLLNAVGFYNNTRPDPYALERIEILRGPSGMLYGQGSSSGIVNLVSKRPQPDAAREIGVSFGSHDRKQIQADLTGPLDAEGKWLYRLVALGRDSGSAVRHVPDDRYFVAPSLTWRPSGATELTLLANFQRDNTGTMVGFFPWRGTRADSPAGRIPQDFFVSEPDFDRFRTRQSAAGYQFEHAFNDRVTIHQSLRYSHSDADYRSIYTTGFNGAGHGWVPGSDTLLRRVVYMNQPTLKQLAVDTHARFKFDTAAVRHTLLAGIDYQRSTLEAQKGVGGVAAPIDVYNPVYGNFTPPTSLRHMPTSHENQIGFYAQDQLEWQRWLLMLGLRYDRSRAAVDDTPSGSRDDSELTRRFGLMYRAAAGFNPYVSYSESFQGQAGFNHANQAFKPLRGKQWEAGVKYQPPGHNMTVTASLFDMTEANRKVAGVVNGVADTVQVGEARTRGAELEALASLGGVDVVATWTLLNAKVARGIAAEQGRQLARMPRHMASLWVNHRFRLLGAPGFLAGAGGRYTGASDDGTGHNGVPAVTVYDAVLAYDAGPMRLALNVTNLFDKQYVGSCIARGDCFFGTRRNVVGSVTYRF</sequence>
<name>A0A109XUZ1_ALCXX</name>
<evidence type="ECO:0000259" key="16">
    <source>
        <dbReference type="Pfam" id="PF00593"/>
    </source>
</evidence>
<evidence type="ECO:0000256" key="11">
    <source>
        <dbReference type="ARBA" id="ARBA00023136"/>
    </source>
</evidence>
<keyword evidence="8" id="KW-0408">Iron</keyword>
<dbReference type="CDD" id="cd01347">
    <property type="entry name" value="ligand_gated_channel"/>
    <property type="match status" value="1"/>
</dbReference>
<dbReference type="GO" id="GO:0009279">
    <property type="term" value="C:cell outer membrane"/>
    <property type="evidence" value="ECO:0007669"/>
    <property type="project" value="UniProtKB-SubCell"/>
</dbReference>
<evidence type="ECO:0000256" key="7">
    <source>
        <dbReference type="ARBA" id="ARBA00022729"/>
    </source>
</evidence>
<keyword evidence="3 14" id="KW-0813">Transport</keyword>
<feature type="domain" description="TonB-dependent receptor plug" evidence="17">
    <location>
        <begin position="76"/>
        <end position="176"/>
    </location>
</feature>
<evidence type="ECO:0000256" key="4">
    <source>
        <dbReference type="ARBA" id="ARBA00022452"/>
    </source>
</evidence>
<dbReference type="PROSITE" id="PS52016">
    <property type="entry name" value="TONB_DEPENDENT_REC_3"/>
    <property type="match status" value="1"/>
</dbReference>
<proteinExistence type="inferred from homology"/>
<comment type="subcellular location">
    <subcellularLocation>
        <location evidence="1 14">Cell outer membrane</location>
        <topology evidence="1 14">Multi-pass membrane protein</topology>
    </subcellularLocation>
</comment>
<keyword evidence="7" id="KW-0732">Signal</keyword>
<dbReference type="RefSeq" id="WP_061070819.1">
    <property type="nucleotide sequence ID" value="NZ_CP014060.2"/>
</dbReference>
<evidence type="ECO:0000259" key="17">
    <source>
        <dbReference type="Pfam" id="PF07715"/>
    </source>
</evidence>
<dbReference type="EMBL" id="CP014060">
    <property type="protein sequence ID" value="AMG34715.1"/>
    <property type="molecule type" value="Genomic_DNA"/>
</dbReference>
<gene>
    <name evidence="18" type="ORF">AL504_00740</name>
</gene>
<dbReference type="Gene3D" id="2.170.130.10">
    <property type="entry name" value="TonB-dependent receptor, plug domain"/>
    <property type="match status" value="1"/>
</dbReference>
<organism evidence="18 19">
    <name type="scientific">Alcaligenes xylosoxydans xylosoxydans</name>
    <name type="common">Achromobacter xylosoxidans</name>
    <dbReference type="NCBI Taxonomy" id="85698"/>
    <lineage>
        <taxon>Bacteria</taxon>
        <taxon>Pseudomonadati</taxon>
        <taxon>Pseudomonadota</taxon>
        <taxon>Betaproteobacteria</taxon>
        <taxon>Burkholderiales</taxon>
        <taxon>Alcaligenaceae</taxon>
        <taxon>Achromobacter</taxon>
    </lineage>
</organism>
<evidence type="ECO:0000256" key="13">
    <source>
        <dbReference type="ARBA" id="ARBA00023237"/>
    </source>
</evidence>
<feature type="domain" description="TonB-dependent receptor-like beta-barrel" evidence="16">
    <location>
        <begin position="249"/>
        <end position="687"/>
    </location>
</feature>
<dbReference type="InterPro" id="IPR037066">
    <property type="entry name" value="Plug_dom_sf"/>
</dbReference>
<keyword evidence="13 14" id="KW-0998">Cell outer membrane</keyword>
<keyword evidence="5" id="KW-0410">Iron transport</keyword>
<dbReference type="Gene3D" id="2.40.170.20">
    <property type="entry name" value="TonB-dependent receptor, beta-barrel domain"/>
    <property type="match status" value="1"/>
</dbReference>
<comment type="similarity">
    <text evidence="2 14 15">Belongs to the TonB-dependent receptor family.</text>
</comment>
<dbReference type="InterPro" id="IPR012910">
    <property type="entry name" value="Plug_dom"/>
</dbReference>
<dbReference type="InterPro" id="IPR039426">
    <property type="entry name" value="TonB-dep_rcpt-like"/>
</dbReference>
<evidence type="ECO:0000256" key="1">
    <source>
        <dbReference type="ARBA" id="ARBA00004571"/>
    </source>
</evidence>
<dbReference type="InterPro" id="IPR010105">
    <property type="entry name" value="TonB_sidphr_rcpt"/>
</dbReference>
<dbReference type="PANTHER" id="PTHR32552">
    <property type="entry name" value="FERRICHROME IRON RECEPTOR-RELATED"/>
    <property type="match status" value="1"/>
</dbReference>
<keyword evidence="4 14" id="KW-1134">Transmembrane beta strand</keyword>
<reference evidence="19" key="1">
    <citation type="submission" date="2015-12" db="EMBL/GenBank/DDBJ databases">
        <title>FDA dAtabase for Regulatory Grade micrObial Sequences (FDA-ARGOS): Supporting development and validation of Infectious Disease Dx tests.</title>
        <authorList>
            <person name="Case J."/>
            <person name="Tallon L."/>
            <person name="Sadzewicz L."/>
            <person name="Sengamalay N."/>
            <person name="Ott S."/>
            <person name="Godinez A."/>
            <person name="Nagaraj S."/>
            <person name="Nadendla S."/>
            <person name="Sichtig H."/>
        </authorList>
    </citation>
    <scope>NUCLEOTIDE SEQUENCE [LARGE SCALE GENOMIC DNA]</scope>
    <source>
        <strain evidence="19">FDAARGOS_147</strain>
    </source>
</reference>
<dbReference type="Pfam" id="PF07715">
    <property type="entry name" value="Plug"/>
    <property type="match status" value="1"/>
</dbReference>
<dbReference type="PANTHER" id="PTHR32552:SF68">
    <property type="entry name" value="FERRICHROME OUTER MEMBRANE TRANSPORTER_PHAGE RECEPTOR"/>
    <property type="match status" value="1"/>
</dbReference>
<evidence type="ECO:0000256" key="9">
    <source>
        <dbReference type="ARBA" id="ARBA00023065"/>
    </source>
</evidence>
<dbReference type="InterPro" id="IPR036942">
    <property type="entry name" value="Beta-barrel_TonB_sf"/>
</dbReference>
<protein>
    <submittedName>
        <fullName evidence="18">TonB-dependent siderophore receptor</fullName>
    </submittedName>
</protein>
<dbReference type="Pfam" id="PF00593">
    <property type="entry name" value="TonB_dep_Rec_b-barrel"/>
    <property type="match status" value="1"/>
</dbReference>
<evidence type="ECO:0000313" key="19">
    <source>
        <dbReference type="Proteomes" id="UP000060602"/>
    </source>
</evidence>
<dbReference type="GO" id="GO:0015344">
    <property type="term" value="F:siderophore uptake transmembrane transporter activity"/>
    <property type="evidence" value="ECO:0007669"/>
    <property type="project" value="TreeGrafter"/>
</dbReference>
<accession>A0A109XUZ1</accession>
<keyword evidence="12 18" id="KW-0675">Receptor</keyword>
<dbReference type="InterPro" id="IPR000531">
    <property type="entry name" value="Beta-barrel_TonB"/>
</dbReference>
<dbReference type="SUPFAM" id="SSF56935">
    <property type="entry name" value="Porins"/>
    <property type="match status" value="1"/>
</dbReference>
<evidence type="ECO:0000256" key="5">
    <source>
        <dbReference type="ARBA" id="ARBA00022496"/>
    </source>
</evidence>
<dbReference type="GO" id="GO:0038023">
    <property type="term" value="F:signaling receptor activity"/>
    <property type="evidence" value="ECO:0007669"/>
    <property type="project" value="InterPro"/>
</dbReference>
<evidence type="ECO:0000256" key="3">
    <source>
        <dbReference type="ARBA" id="ARBA00022448"/>
    </source>
</evidence>
<dbReference type="FunFam" id="2.170.130.10:FF:000001">
    <property type="entry name" value="Catecholate siderophore TonB-dependent receptor"/>
    <property type="match status" value="1"/>
</dbReference>
<keyword evidence="11 14" id="KW-0472">Membrane</keyword>
<keyword evidence="6 14" id="KW-0812">Transmembrane</keyword>
<evidence type="ECO:0000256" key="2">
    <source>
        <dbReference type="ARBA" id="ARBA00009810"/>
    </source>
</evidence>
<dbReference type="GO" id="GO:0015891">
    <property type="term" value="P:siderophore transport"/>
    <property type="evidence" value="ECO:0007669"/>
    <property type="project" value="InterPro"/>
</dbReference>
<evidence type="ECO:0000256" key="15">
    <source>
        <dbReference type="RuleBase" id="RU003357"/>
    </source>
</evidence>